<evidence type="ECO:0000313" key="2">
    <source>
        <dbReference type="Proteomes" id="UP000694892"/>
    </source>
</evidence>
<sequence length="87" mass="10153">MYVGKTKHALGRSLLEHIGDIRRKSPKSSVARHFNEIHMHGIEHITMGIHGGDIDKLLLKKELKWIYTLDTLWPKGLNEERKFRVLL</sequence>
<organism evidence="1 2">
    <name type="scientific">Xenopus laevis</name>
    <name type="common">African clawed frog</name>
    <dbReference type="NCBI Taxonomy" id="8355"/>
    <lineage>
        <taxon>Eukaryota</taxon>
        <taxon>Metazoa</taxon>
        <taxon>Chordata</taxon>
        <taxon>Craniata</taxon>
        <taxon>Vertebrata</taxon>
        <taxon>Euteleostomi</taxon>
        <taxon>Amphibia</taxon>
        <taxon>Batrachia</taxon>
        <taxon>Anura</taxon>
        <taxon>Pipoidea</taxon>
        <taxon>Pipidae</taxon>
        <taxon>Xenopodinae</taxon>
        <taxon>Xenopus</taxon>
        <taxon>Xenopus</taxon>
    </lineage>
</organism>
<protein>
    <recommendedName>
        <fullName evidence="3">GIY-YIG domain-containing protein</fullName>
    </recommendedName>
</protein>
<gene>
    <name evidence="1" type="ORF">XELAEV_18044465mg</name>
</gene>
<accession>A0A974BYV3</accession>
<name>A0A974BYV3_XENLA</name>
<dbReference type="EMBL" id="CM004482">
    <property type="protein sequence ID" value="OCT63369.1"/>
    <property type="molecule type" value="Genomic_DNA"/>
</dbReference>
<proteinExistence type="predicted"/>
<reference evidence="2" key="1">
    <citation type="journal article" date="2016" name="Nature">
        <title>Genome evolution in the allotetraploid frog Xenopus laevis.</title>
        <authorList>
            <person name="Session A.M."/>
            <person name="Uno Y."/>
            <person name="Kwon T."/>
            <person name="Chapman J.A."/>
            <person name="Toyoda A."/>
            <person name="Takahashi S."/>
            <person name="Fukui A."/>
            <person name="Hikosaka A."/>
            <person name="Suzuki A."/>
            <person name="Kondo M."/>
            <person name="van Heeringen S.J."/>
            <person name="Quigley I."/>
            <person name="Heinz S."/>
            <person name="Ogino H."/>
            <person name="Ochi H."/>
            <person name="Hellsten U."/>
            <person name="Lyons J.B."/>
            <person name="Simakov O."/>
            <person name="Putnam N."/>
            <person name="Stites J."/>
            <person name="Kuroki Y."/>
            <person name="Tanaka T."/>
            <person name="Michiue T."/>
            <person name="Watanabe M."/>
            <person name="Bogdanovic O."/>
            <person name="Lister R."/>
            <person name="Georgiou G."/>
            <person name="Paranjpe S.S."/>
            <person name="van Kruijsbergen I."/>
            <person name="Shu S."/>
            <person name="Carlson J."/>
            <person name="Kinoshita T."/>
            <person name="Ohta Y."/>
            <person name="Mawaribuchi S."/>
            <person name="Jenkins J."/>
            <person name="Grimwood J."/>
            <person name="Schmutz J."/>
            <person name="Mitros T."/>
            <person name="Mozaffari S.V."/>
            <person name="Suzuki Y."/>
            <person name="Haramoto Y."/>
            <person name="Yamamoto T.S."/>
            <person name="Takagi C."/>
            <person name="Heald R."/>
            <person name="Miller K."/>
            <person name="Haudenschild C."/>
            <person name="Kitzman J."/>
            <person name="Nakayama T."/>
            <person name="Izutsu Y."/>
            <person name="Robert J."/>
            <person name="Fortriede J."/>
            <person name="Burns K."/>
            <person name="Lotay V."/>
            <person name="Karimi K."/>
            <person name="Yasuoka Y."/>
            <person name="Dichmann D.S."/>
            <person name="Flajnik M.F."/>
            <person name="Houston D.W."/>
            <person name="Shendure J."/>
            <person name="DuPasquier L."/>
            <person name="Vize P.D."/>
            <person name="Zorn A.M."/>
            <person name="Ito M."/>
            <person name="Marcotte E.M."/>
            <person name="Wallingford J.B."/>
            <person name="Ito Y."/>
            <person name="Asashima M."/>
            <person name="Ueno N."/>
            <person name="Matsuda Y."/>
            <person name="Veenstra G.J."/>
            <person name="Fujiyama A."/>
            <person name="Harland R.M."/>
            <person name="Taira M."/>
            <person name="Rokhsar D.S."/>
        </authorList>
    </citation>
    <scope>NUCLEOTIDE SEQUENCE [LARGE SCALE GENOMIC DNA]</scope>
    <source>
        <strain evidence="2">J</strain>
    </source>
</reference>
<evidence type="ECO:0000313" key="1">
    <source>
        <dbReference type="EMBL" id="OCT63369.1"/>
    </source>
</evidence>
<dbReference type="Proteomes" id="UP000694892">
    <property type="component" value="Chromosome 9_10L"/>
</dbReference>
<dbReference type="AlphaFoldDB" id="A0A974BYV3"/>
<evidence type="ECO:0008006" key="3">
    <source>
        <dbReference type="Google" id="ProtNLM"/>
    </source>
</evidence>